<comment type="similarity">
    <text evidence="3">Belongs to the TRAFAC class myosin-kinesin ATPase superfamily. Kinesin family.</text>
</comment>
<feature type="coiled-coil region" evidence="4">
    <location>
        <begin position="1670"/>
        <end position="1772"/>
    </location>
</feature>
<feature type="region of interest" description="Disordered" evidence="5">
    <location>
        <begin position="2213"/>
        <end position="2260"/>
    </location>
</feature>
<feature type="coiled-coil region" evidence="4">
    <location>
        <begin position="1856"/>
        <end position="1926"/>
    </location>
</feature>
<evidence type="ECO:0000259" key="6">
    <source>
        <dbReference type="PROSITE" id="PS50067"/>
    </source>
</evidence>
<dbReference type="FunFam" id="3.40.850.10:FF:000135">
    <property type="entry name" value="Putative kinesin"/>
    <property type="match status" value="1"/>
</dbReference>
<feature type="binding site" evidence="3">
    <location>
        <begin position="179"/>
        <end position="186"/>
    </location>
    <ligand>
        <name>ATP</name>
        <dbReference type="ChEBI" id="CHEBI:30616"/>
    </ligand>
</feature>
<dbReference type="Pfam" id="PF00225">
    <property type="entry name" value="Kinesin"/>
    <property type="match status" value="2"/>
</dbReference>
<proteinExistence type="inferred from homology"/>
<dbReference type="PROSITE" id="PS50067">
    <property type="entry name" value="KINESIN_MOTOR_2"/>
    <property type="match status" value="1"/>
</dbReference>
<evidence type="ECO:0000256" key="4">
    <source>
        <dbReference type="SAM" id="Coils"/>
    </source>
</evidence>
<dbReference type="Proteomes" id="UP000038009">
    <property type="component" value="Unassembled WGS sequence"/>
</dbReference>
<dbReference type="InterPro" id="IPR027417">
    <property type="entry name" value="P-loop_NTPase"/>
</dbReference>
<evidence type="ECO:0000256" key="3">
    <source>
        <dbReference type="PROSITE-ProRule" id="PRU00283"/>
    </source>
</evidence>
<evidence type="ECO:0000256" key="5">
    <source>
        <dbReference type="SAM" id="MobiDB-lite"/>
    </source>
</evidence>
<dbReference type="GO" id="GO:0007018">
    <property type="term" value="P:microtubule-based movement"/>
    <property type="evidence" value="ECO:0007669"/>
    <property type="project" value="InterPro"/>
</dbReference>
<feature type="coiled-coil region" evidence="4">
    <location>
        <begin position="1317"/>
        <end position="1344"/>
    </location>
</feature>
<dbReference type="PROSITE" id="PS00411">
    <property type="entry name" value="KINESIN_MOTOR_1"/>
    <property type="match status" value="1"/>
</dbReference>
<dbReference type="PRINTS" id="PR00380">
    <property type="entry name" value="KINESINHEAVY"/>
</dbReference>
<sequence length="2320" mass="253986">MRPVSMQDSTEVDNSSVTSSSAKTVYSPSSQRKGFLGNETSATKVFVRVRPFSAGELKQSDSGEPPAIVTVSDENPCHITTLDPSKQYTPKSTYVFDRCFNSAVIKPAAGDDAQLLLPDGKDGSAVVLSTLQDVAAEALLNPLQLDCLSRDQATVYGCVGRPVLMNALAGYNGCVFAYGQTGSGKTYTMMGPPGTFGAIATTATGVSNSSMIQAGGGASVSSPRGKKFRRAATGYAGLQRTQQDTTITNSSIDDAGDSRFQSYASMTPLVGTTTHCTPRLAHTASPLDNELTSCCDSTLKTGCGGHSKGTVGLHGDEGLQGIVPRLVRDLFDELHLKRERDSSHSFRVEVEYYEIYREKVMDLLSSHSANTNAELRVRQSKTSGPYVENLQRKHVEDERQVFRLLQQGNLRRHTASTAMNDRSSRSHAIFVLHLVQMHIAEQDSSSAKVTSKVNLVDLAGSEKTGAHNTEGDQFKEGVVINNSLTVLGRVIDALADKSQGKRNVFCPYRDSVLTWLLMDSLGGNSKTTMLATVSPYCMFFEETCQTLRYASRAQQIVTKVVVNEDPQVRQIKMLTAEVLRLKALLVADGKVADNDEDIEALQDRIHALEEELNDTRSELEEKMAELSSLQALRRVTSSLPSSLKPGRTGAAAAAKELSKAKSDVRRLEAENLLHLQTEEELRRSLERIKTLELRHKQLQADLKEAQESAKQMERERHDQDKRIAELEQQLFLGQGKTEESPRTASSPLMSPSGVPANPSSLERRAAGTAVHGKKASKKSKGGPTVADAALTTAASTDAVWEAAKAELCAQFDEEKKLLNLQVQERTEAFRRSQLDVKKLKTELSSAQDSLQALEKQLNGHQVDATRCQKEMQELRRTLKQERKSNKDIRQSMSGPVEERLVFSFAHVSRALMVQERAVRDSVVAEEVAARKLVKQVIQLSKAERETVTRMTEAHAAQLADLHSKVHEGAQELADLRASHDELQAAHSALMQVNEEHVAAMARLKPQLSDLLAAKEEATRARREETARLEDQINAFRKQTAEQQESAAAQDRQVQDLRAEVSALHAQLQQEKMRLSAAAADHACQLADKESALTSAATALIAVEEAQAQQLAKLNAQHAAQVSTLEAKTNELQKQLQSAKEDLHHEREARKVEAQRNVEQAKQRQEALADLQLRLDTTVQSHARAAEIFEVEQLALKEQLAKQETVATANAATLQRQVDELQQALGARAADNNRTVCDLTTQLTAAHADLSKSEEARQTLEERLMKQAAAYEEQLLSLREEIASEKAAKSWVENEHAVAMQSAAAELLRQRRQSEEACGSLTHRVEALQAQLTSLEETRQSEKGRSAEVSATHIAMLEALRDDIEKEKAAQAALASAHVEEIQKLREASARKEQAFQSQAELLEKQLTSIRAEMQASNAHHVESIAKLEQKLDTSHAELQRSEAARRHQIQRSLEQAAEHARAMEEVRSQLGSAKADATAADAAYEQRARELEDRLAVQQAEATKVAAGLQLQLQQKEASLLQEQASSSQTITSLEEKLSDVRQEMQRLEEAHRTSVQRSVEQAAAHERGEGELAAKLAAAAEEALACQAAHTKEVAELQQELLAKESYLVAQMNALNEHLQAQEALAQTRLDDREGQLMAVKKELEMAQEGFSKSEQERKALVTQSLAQANEYNESLAALQCQLEKEKEEATVAVATLTKQLVDTERRLAQKTATADATATALSEELAIQRESAAAQAAQHARSTKELEDRLAAAQKEVQRVSNARKSDQEDFARASAAHATVTTALKAELAESVRARAVLDAEHKTAIQRIKTDIATTAESNKTAAERLQKDLCEAEAQLAHSQKALEEQALEGVKQAEAHAESLRSLREMLESNHAQHVAALKKSHASDLASLEAQLAAQTTSVQSLREDLKDTRSQIKQMAETQNYLRVQLENEKLATVELRLCVDTTEKARVASAAEAAKLQKQLKAATTSLERLKEEGAKLSSELQQAREVSCTVQQQLDEERRVASEQEQLIVQQAAELKAAQATTESLRSEVNELNNQKAELLKTQEALTERQREQLVTQQVDTVTELEAQFRAMEEERRVIEDKGRQVEESLRAIIEKQSKELQQVREDLDFNISMNQLESAEVRQGTTNGGDTVSSSAGIAGNGVNAASSPIGGGAGVNKSLPNGSFTGRHASPAARNFVGGSVAGMFSSFFRRSTTGTILGTAGSNASSPHGISQTAQRRSSVLHTRGGDREPRPTATTPVRHGSNFYNPNSFRRSSAAPLFSIVSASGSSASVGAGRRKVSEDSVDAYVSDPDFNSWQNPSVDLPQNSH</sequence>
<keyword evidence="4" id="KW-0175">Coiled coil</keyword>
<dbReference type="PANTHER" id="PTHR47117">
    <property type="entry name" value="STAR-RELATED LIPID TRANSFER PROTEIN 9"/>
    <property type="match status" value="1"/>
</dbReference>
<dbReference type="OrthoDB" id="267092at2759"/>
<gene>
    <name evidence="7" type="ORF">ABL78_7800</name>
</gene>
<keyword evidence="2 3" id="KW-0067">ATP-binding</keyword>
<feature type="coiled-coil region" evidence="4">
    <location>
        <begin position="1531"/>
        <end position="1558"/>
    </location>
</feature>
<dbReference type="OMA" id="YEQHETL"/>
<feature type="coiled-coil region" evidence="4">
    <location>
        <begin position="1203"/>
        <end position="1287"/>
    </location>
</feature>
<dbReference type="InterPro" id="IPR036961">
    <property type="entry name" value="Kinesin_motor_dom_sf"/>
</dbReference>
<feature type="coiled-coil region" evidence="4">
    <location>
        <begin position="591"/>
        <end position="729"/>
    </location>
</feature>
<dbReference type="EMBL" id="LJSK01000422">
    <property type="protein sequence ID" value="KPI83177.1"/>
    <property type="molecule type" value="Genomic_DNA"/>
</dbReference>
<evidence type="ECO:0000313" key="7">
    <source>
        <dbReference type="EMBL" id="KPI83177.1"/>
    </source>
</evidence>
<keyword evidence="3" id="KW-0505">Motor protein</keyword>
<dbReference type="GO" id="GO:0005524">
    <property type="term" value="F:ATP binding"/>
    <property type="evidence" value="ECO:0007669"/>
    <property type="project" value="UniProtKB-UniRule"/>
</dbReference>
<feature type="coiled-coil region" evidence="4">
    <location>
        <begin position="1007"/>
        <end position="1073"/>
    </location>
</feature>
<feature type="region of interest" description="Disordered" evidence="5">
    <location>
        <begin position="732"/>
        <end position="785"/>
    </location>
</feature>
<evidence type="ECO:0000256" key="2">
    <source>
        <dbReference type="ARBA" id="ARBA00022840"/>
    </source>
</evidence>
<dbReference type="VEuPathDB" id="TriTrypDB:Lsey_0422_0030"/>
<evidence type="ECO:0000313" key="8">
    <source>
        <dbReference type="Proteomes" id="UP000038009"/>
    </source>
</evidence>
<feature type="compositionally biased region" description="Polar residues" evidence="5">
    <location>
        <begin position="2213"/>
        <end position="2234"/>
    </location>
</feature>
<feature type="compositionally biased region" description="Basic residues" evidence="5">
    <location>
        <begin position="771"/>
        <end position="780"/>
    </location>
</feature>
<feature type="region of interest" description="Disordered" evidence="5">
    <location>
        <begin position="1"/>
        <end position="36"/>
    </location>
</feature>
<reference evidence="7 8" key="1">
    <citation type="journal article" date="2015" name="PLoS Pathog.">
        <title>Leptomonas seymouri: Adaptations to the Dixenous Life Cycle Analyzed by Genome Sequencing, Transcriptome Profiling and Co-infection with Leishmania donovani.</title>
        <authorList>
            <person name="Kraeva N."/>
            <person name="Butenko A."/>
            <person name="Hlavacova J."/>
            <person name="Kostygov A."/>
            <person name="Myskova J."/>
            <person name="Grybchuk D."/>
            <person name="Lestinova T."/>
            <person name="Votypka J."/>
            <person name="Volf P."/>
            <person name="Opperdoes F."/>
            <person name="Flegontov P."/>
            <person name="Lukes J."/>
            <person name="Yurchenko V."/>
        </authorList>
    </citation>
    <scope>NUCLEOTIDE SEQUENCE [LARGE SCALE GENOMIC DNA]</scope>
    <source>
        <strain evidence="7 8">ATCC 30220</strain>
    </source>
</reference>
<name>A0A0N0P328_LEPSE</name>
<evidence type="ECO:0000256" key="1">
    <source>
        <dbReference type="ARBA" id="ARBA00022741"/>
    </source>
</evidence>
<comment type="caution">
    <text evidence="7">The sequence shown here is derived from an EMBL/GenBank/DDBJ whole genome shotgun (WGS) entry which is preliminary data.</text>
</comment>
<dbReference type="SMART" id="SM00129">
    <property type="entry name" value="KISc"/>
    <property type="match status" value="1"/>
</dbReference>
<dbReference type="GO" id="GO:0008017">
    <property type="term" value="F:microtubule binding"/>
    <property type="evidence" value="ECO:0007669"/>
    <property type="project" value="InterPro"/>
</dbReference>
<feature type="domain" description="Kinesin motor" evidence="6">
    <location>
        <begin position="42"/>
        <end position="556"/>
    </location>
</feature>
<feature type="coiled-coil region" evidence="4">
    <location>
        <begin position="1114"/>
        <end position="1170"/>
    </location>
</feature>
<feature type="region of interest" description="Disordered" evidence="5">
    <location>
        <begin position="2279"/>
        <end position="2320"/>
    </location>
</feature>
<accession>A0A0N0P328</accession>
<feature type="coiled-coil region" evidence="4">
    <location>
        <begin position="836"/>
        <end position="891"/>
    </location>
</feature>
<feature type="coiled-coil region" evidence="4">
    <location>
        <begin position="1962"/>
        <end position="2117"/>
    </location>
</feature>
<keyword evidence="1 3" id="KW-0547">Nucleotide-binding</keyword>
<keyword evidence="8" id="KW-1185">Reference proteome</keyword>
<dbReference type="InterPro" id="IPR001752">
    <property type="entry name" value="Kinesin_motor_dom"/>
</dbReference>
<organism evidence="7 8">
    <name type="scientific">Leptomonas seymouri</name>
    <dbReference type="NCBI Taxonomy" id="5684"/>
    <lineage>
        <taxon>Eukaryota</taxon>
        <taxon>Discoba</taxon>
        <taxon>Euglenozoa</taxon>
        <taxon>Kinetoplastea</taxon>
        <taxon>Metakinetoplastina</taxon>
        <taxon>Trypanosomatida</taxon>
        <taxon>Trypanosomatidae</taxon>
        <taxon>Leishmaniinae</taxon>
        <taxon>Leptomonas</taxon>
    </lineage>
</organism>
<dbReference type="SUPFAM" id="SSF52540">
    <property type="entry name" value="P-loop containing nucleoside triphosphate hydrolases"/>
    <property type="match status" value="1"/>
</dbReference>
<protein>
    <submittedName>
        <fullName evidence="7">Putative kinesin</fullName>
    </submittedName>
</protein>
<dbReference type="InterPro" id="IPR019821">
    <property type="entry name" value="Kinesin_motor_CS"/>
</dbReference>
<feature type="compositionally biased region" description="Polar residues" evidence="5">
    <location>
        <begin position="2304"/>
        <end position="2320"/>
    </location>
</feature>
<feature type="coiled-coil region" evidence="4">
    <location>
        <begin position="1392"/>
        <end position="1501"/>
    </location>
</feature>
<dbReference type="GO" id="GO:0003777">
    <property type="term" value="F:microtubule motor activity"/>
    <property type="evidence" value="ECO:0007669"/>
    <property type="project" value="InterPro"/>
</dbReference>
<dbReference type="Gene3D" id="3.40.850.10">
    <property type="entry name" value="Kinesin motor domain"/>
    <property type="match status" value="2"/>
</dbReference>